<keyword evidence="3" id="KW-1133">Transmembrane helix</keyword>
<evidence type="ECO:0000256" key="3">
    <source>
        <dbReference type="ARBA" id="ARBA00022989"/>
    </source>
</evidence>
<dbReference type="InterPro" id="IPR050360">
    <property type="entry name" value="MFS_Sugar_Transporters"/>
</dbReference>
<dbReference type="InterPro" id="IPR005828">
    <property type="entry name" value="MFS_sugar_transport-like"/>
</dbReference>
<dbReference type="AlphaFoldDB" id="A0A4D9CYU3"/>
<organism evidence="6 7">
    <name type="scientific">Nannochloropsis salina CCMP1776</name>
    <dbReference type="NCBI Taxonomy" id="1027361"/>
    <lineage>
        <taxon>Eukaryota</taxon>
        <taxon>Sar</taxon>
        <taxon>Stramenopiles</taxon>
        <taxon>Ochrophyta</taxon>
        <taxon>Eustigmatophyceae</taxon>
        <taxon>Eustigmatales</taxon>
        <taxon>Monodopsidaceae</taxon>
        <taxon>Microchloropsis</taxon>
        <taxon>Microchloropsis salina</taxon>
    </lineage>
</organism>
<keyword evidence="2" id="KW-0812">Transmembrane</keyword>
<evidence type="ECO:0000256" key="4">
    <source>
        <dbReference type="ARBA" id="ARBA00023136"/>
    </source>
</evidence>
<feature type="compositionally biased region" description="Basic and acidic residues" evidence="5">
    <location>
        <begin position="8"/>
        <end position="37"/>
    </location>
</feature>
<evidence type="ECO:0000313" key="7">
    <source>
        <dbReference type="Proteomes" id="UP000355283"/>
    </source>
</evidence>
<dbReference type="OrthoDB" id="6612291at2759"/>
<proteinExistence type="predicted"/>
<dbReference type="EMBL" id="SDOX01000097">
    <property type="protein sequence ID" value="TFJ82555.1"/>
    <property type="molecule type" value="Genomic_DNA"/>
</dbReference>
<comment type="caution">
    <text evidence="6">The sequence shown here is derived from an EMBL/GenBank/DDBJ whole genome shotgun (WGS) entry which is preliminary data.</text>
</comment>
<evidence type="ECO:0000256" key="2">
    <source>
        <dbReference type="ARBA" id="ARBA00022692"/>
    </source>
</evidence>
<dbReference type="Pfam" id="PF00083">
    <property type="entry name" value="Sugar_tr"/>
    <property type="match status" value="1"/>
</dbReference>
<evidence type="ECO:0000256" key="5">
    <source>
        <dbReference type="SAM" id="MobiDB-lite"/>
    </source>
</evidence>
<protein>
    <submittedName>
        <fullName evidence="6">Uncharacterized protein</fullName>
    </submittedName>
</protein>
<gene>
    <name evidence="6" type="ORF">NSK_006138</name>
</gene>
<dbReference type="InterPro" id="IPR036259">
    <property type="entry name" value="MFS_trans_sf"/>
</dbReference>
<keyword evidence="7" id="KW-1185">Reference proteome</keyword>
<feature type="region of interest" description="Disordered" evidence="5">
    <location>
        <begin position="1"/>
        <end position="49"/>
    </location>
</feature>
<dbReference type="PANTHER" id="PTHR48022">
    <property type="entry name" value="PLASTIDIC GLUCOSE TRANSPORTER 4"/>
    <property type="match status" value="1"/>
</dbReference>
<accession>A0A4D9CYU3</accession>
<dbReference type="GO" id="GO:0016020">
    <property type="term" value="C:membrane"/>
    <property type="evidence" value="ECO:0007669"/>
    <property type="project" value="UniProtKB-SubCell"/>
</dbReference>
<dbReference type="PANTHER" id="PTHR48022:SF2">
    <property type="entry name" value="PLASTIDIC GLUCOSE TRANSPORTER 4"/>
    <property type="match status" value="1"/>
</dbReference>
<dbReference type="Gene3D" id="1.20.1250.20">
    <property type="entry name" value="MFS general substrate transporter like domains"/>
    <property type="match status" value="1"/>
</dbReference>
<comment type="subcellular location">
    <subcellularLocation>
        <location evidence="1">Membrane</location>
        <topology evidence="1">Multi-pass membrane protein</topology>
    </subcellularLocation>
</comment>
<evidence type="ECO:0000256" key="1">
    <source>
        <dbReference type="ARBA" id="ARBA00004141"/>
    </source>
</evidence>
<reference evidence="6 7" key="1">
    <citation type="submission" date="2019-01" db="EMBL/GenBank/DDBJ databases">
        <title>Nuclear Genome Assembly of the Microalgal Biofuel strain Nannochloropsis salina CCMP1776.</title>
        <authorList>
            <person name="Hovde B."/>
        </authorList>
    </citation>
    <scope>NUCLEOTIDE SEQUENCE [LARGE SCALE GENOMIC DNA]</scope>
    <source>
        <strain evidence="6 7">CCMP1776</strain>
    </source>
</reference>
<feature type="compositionally biased region" description="Basic residues" evidence="5">
    <location>
        <begin position="38"/>
        <end position="48"/>
    </location>
</feature>
<dbReference type="GO" id="GO:0005351">
    <property type="term" value="F:carbohydrate:proton symporter activity"/>
    <property type="evidence" value="ECO:0007669"/>
    <property type="project" value="TreeGrafter"/>
</dbReference>
<evidence type="ECO:0000313" key="6">
    <source>
        <dbReference type="EMBL" id="TFJ82555.1"/>
    </source>
</evidence>
<keyword evidence="4" id="KW-0472">Membrane</keyword>
<dbReference type="Proteomes" id="UP000355283">
    <property type="component" value="Unassembled WGS sequence"/>
</dbReference>
<sequence>MDAPASAKKKEAVGHRDGREDEHQFREFQRLGKEEGKKGRRGGKKRERGKLCLPESPRWLVAQGKSETAKASLGRIRQEEEVEGELAGIEEAVEVGKVLGGTGLEGNEGLREGGQFTRAEAQMEKGAWKDLVSPVDFMLYRTMLGFGVQLLQQFSGINAVFYSKNGSHFLDKEEDFYTIRKALKDAVDPYFMYDLTTTASG</sequence>
<name>A0A4D9CYU3_9STRA</name>